<dbReference type="KEGG" id="bpf:BpOF4_03720"/>
<protein>
    <submittedName>
        <fullName evidence="2">Uncharacterized protein</fullName>
    </submittedName>
</protein>
<dbReference type="HOGENOM" id="CLU_3040549_0_0_9"/>
<reference evidence="2 3" key="1">
    <citation type="journal article" date="2011" name="Environ. Microbiol.">
        <title>Genome of alkaliphilic Bacillus pseudofirmus OF4 reveals adaptations that support the ability to grow in an external pH range from 7.5 to 11.4.</title>
        <authorList>
            <person name="Janto B."/>
            <person name="Ahmed A."/>
            <person name="Ito M."/>
            <person name="Liu J."/>
            <person name="Hicks D.B."/>
            <person name="Pagni S."/>
            <person name="Fackelmayer O.J."/>
            <person name="Smith T.A."/>
            <person name="Earl J."/>
            <person name="Elbourne L.D."/>
            <person name="Hassan K."/>
            <person name="Paulsen I.T."/>
            <person name="Kolsto A.B."/>
            <person name="Tourasse N.J."/>
            <person name="Ehrlich G.D."/>
            <person name="Boissy R."/>
            <person name="Ivey D.M."/>
            <person name="Li G."/>
            <person name="Xue Y."/>
            <person name="Ma Y."/>
            <person name="Hu F.Z."/>
            <person name="Krulwich T.A."/>
        </authorList>
    </citation>
    <scope>NUCLEOTIDE SEQUENCE [LARGE SCALE GENOMIC DNA]</scope>
    <source>
        <strain evidence="3">ATCC BAA-2126 / JCM 17055 / OF4</strain>
    </source>
</reference>
<dbReference type="AlphaFoldDB" id="D3FX55"/>
<proteinExistence type="predicted"/>
<dbReference type="Proteomes" id="UP000001544">
    <property type="component" value="Chromosome"/>
</dbReference>
<evidence type="ECO:0000256" key="1">
    <source>
        <dbReference type="SAM" id="Coils"/>
    </source>
</evidence>
<feature type="coiled-coil region" evidence="1">
    <location>
        <begin position="24"/>
        <end position="51"/>
    </location>
</feature>
<keyword evidence="1" id="KW-0175">Coiled coil</keyword>
<dbReference type="RefSeq" id="WP_012960085.1">
    <property type="nucleotide sequence ID" value="NC_013791.2"/>
</dbReference>
<sequence length="54" mass="6687">MKERKKIINLNKWPRSINHKKSMNQLIEERKQNREEKIKQIEKEANDLLKELED</sequence>
<evidence type="ECO:0000313" key="2">
    <source>
        <dbReference type="EMBL" id="ADC48810.1"/>
    </source>
</evidence>
<name>D3FX55_ALKPO</name>
<keyword evidence="3" id="KW-1185">Reference proteome</keyword>
<accession>D3FX55</accession>
<dbReference type="STRING" id="398511.BpOF4_03720"/>
<gene>
    <name evidence="2" type="ordered locus">BpOF4_03720</name>
</gene>
<organism evidence="2 3">
    <name type="scientific">Alkalihalophilus pseudofirmus (strain ATCC BAA-2126 / JCM 17055 / OF4)</name>
    <name type="common">Bacillus pseudofirmus</name>
    <dbReference type="NCBI Taxonomy" id="398511"/>
    <lineage>
        <taxon>Bacteria</taxon>
        <taxon>Bacillati</taxon>
        <taxon>Bacillota</taxon>
        <taxon>Bacilli</taxon>
        <taxon>Bacillales</taxon>
        <taxon>Bacillaceae</taxon>
        <taxon>Alkalihalophilus</taxon>
    </lineage>
</organism>
<dbReference type="EMBL" id="CP001878">
    <property type="protein sequence ID" value="ADC48810.1"/>
    <property type="molecule type" value="Genomic_DNA"/>
</dbReference>
<evidence type="ECO:0000313" key="3">
    <source>
        <dbReference type="Proteomes" id="UP000001544"/>
    </source>
</evidence>